<dbReference type="InterPro" id="IPR015590">
    <property type="entry name" value="Aldehyde_DH_dom"/>
</dbReference>
<dbReference type="STRING" id="1122155.SAMN02745158_04278"/>
<keyword evidence="2 4" id="KW-0560">Oxidoreductase</keyword>
<dbReference type="InterPro" id="IPR016162">
    <property type="entry name" value="Ald_DH_N"/>
</dbReference>
<reference evidence="6 7" key="1">
    <citation type="submission" date="2016-11" db="EMBL/GenBank/DDBJ databases">
        <authorList>
            <person name="Jaros S."/>
            <person name="Januszkiewicz K."/>
            <person name="Wedrychowicz H."/>
        </authorList>
    </citation>
    <scope>NUCLEOTIDE SEQUENCE [LARGE SCALE GENOMIC DNA]</scope>
    <source>
        <strain evidence="6 7">DSM 17459</strain>
    </source>
</reference>
<dbReference type="GO" id="GO:0016620">
    <property type="term" value="F:oxidoreductase activity, acting on the aldehyde or oxo group of donors, NAD or NADP as acceptor"/>
    <property type="evidence" value="ECO:0007669"/>
    <property type="project" value="InterPro"/>
</dbReference>
<dbReference type="Gene3D" id="3.40.309.10">
    <property type="entry name" value="Aldehyde Dehydrogenase, Chain A, domain 2"/>
    <property type="match status" value="1"/>
</dbReference>
<evidence type="ECO:0000256" key="2">
    <source>
        <dbReference type="ARBA" id="ARBA00023002"/>
    </source>
</evidence>
<evidence type="ECO:0000256" key="3">
    <source>
        <dbReference type="PROSITE-ProRule" id="PRU10007"/>
    </source>
</evidence>
<keyword evidence="7" id="KW-1185">Reference proteome</keyword>
<evidence type="ECO:0000313" key="7">
    <source>
        <dbReference type="Proteomes" id="UP000184245"/>
    </source>
</evidence>
<evidence type="ECO:0000256" key="4">
    <source>
        <dbReference type="RuleBase" id="RU003345"/>
    </source>
</evidence>
<dbReference type="PROSITE" id="PS00687">
    <property type="entry name" value="ALDEHYDE_DEHYDR_GLU"/>
    <property type="match status" value="1"/>
</dbReference>
<protein>
    <submittedName>
        <fullName evidence="6">Succinate-semialdehyde dehydrogenase / glutarate-semialdehyde dehydrogenase</fullName>
    </submittedName>
</protein>
<gene>
    <name evidence="6" type="ORF">SAMN02745158_04278</name>
</gene>
<sequence length="478" mass="52144">MKFYQYIGGKLEEGKGRGKCIFNPGTGKEICQLKTADRQQTLSALESAQKAFAAWSSLSLTERGNWIHKLKEALLEKEEELVDILSMETGKPLFAASRDYHILIDALDFYWEEAKRLTGISTPDYNSNHATYHLHEYRPLGVVVGHLAWNMPLLNIGAKLGPALASGCTCIIKPSSLTPLSALKVGEIAASVQFPAGVINIVAGPSEEVATVLNQSPIPRLITLIGSSATGRKMIQESSSSIKTYSLELGGNAPAVVLPDADVEKAADFVASMKMNNCGQVCTSVNRAIVHESVAEEFCSLVQKKFEACKPGWGREEGATMGPLITPEDRDRVMRLIGEAVKQGAKLRCGGNIPKDRPEGNYMMPALLTQVHNSMRVCQEEIFGPVLPVLTYHSPQDAIALANDTRYGLSAYVYTNDMHRAFEMAEQLEAGEVIVNVWGGGSPLPYAHGGIKESGVGKDWSSYSLKEYYYVKRITVTP</sequence>
<dbReference type="Gene3D" id="3.40.605.10">
    <property type="entry name" value="Aldehyde Dehydrogenase, Chain A, domain 1"/>
    <property type="match status" value="1"/>
</dbReference>
<organism evidence="6 7">
    <name type="scientific">Lactonifactor longoviformis DSM 17459</name>
    <dbReference type="NCBI Taxonomy" id="1122155"/>
    <lineage>
        <taxon>Bacteria</taxon>
        <taxon>Bacillati</taxon>
        <taxon>Bacillota</taxon>
        <taxon>Clostridia</taxon>
        <taxon>Eubacteriales</taxon>
        <taxon>Clostridiaceae</taxon>
        <taxon>Lactonifactor</taxon>
    </lineage>
</organism>
<dbReference type="InterPro" id="IPR016161">
    <property type="entry name" value="Ald_DH/histidinol_DH"/>
</dbReference>
<feature type="domain" description="Aldehyde dehydrogenase" evidence="5">
    <location>
        <begin position="21"/>
        <end position="473"/>
    </location>
</feature>
<proteinExistence type="inferred from homology"/>
<comment type="similarity">
    <text evidence="1 4">Belongs to the aldehyde dehydrogenase family.</text>
</comment>
<accession>A0A1M5CSR7</accession>
<dbReference type="RefSeq" id="WP_072854791.1">
    <property type="nucleotide sequence ID" value="NZ_FQVI01000045.1"/>
</dbReference>
<dbReference type="AlphaFoldDB" id="A0A1M5CSR7"/>
<dbReference type="OrthoDB" id="9762913at2"/>
<evidence type="ECO:0000313" key="6">
    <source>
        <dbReference type="EMBL" id="SHF57768.1"/>
    </source>
</evidence>
<feature type="active site" evidence="3">
    <location>
        <position position="248"/>
    </location>
</feature>
<dbReference type="InterPro" id="IPR050740">
    <property type="entry name" value="Aldehyde_DH_Superfamily"/>
</dbReference>
<evidence type="ECO:0000259" key="5">
    <source>
        <dbReference type="Pfam" id="PF00171"/>
    </source>
</evidence>
<dbReference type="InterPro" id="IPR016163">
    <property type="entry name" value="Ald_DH_C"/>
</dbReference>
<evidence type="ECO:0000256" key="1">
    <source>
        <dbReference type="ARBA" id="ARBA00009986"/>
    </source>
</evidence>
<dbReference type="Pfam" id="PF00171">
    <property type="entry name" value="Aldedh"/>
    <property type="match status" value="1"/>
</dbReference>
<dbReference type="Proteomes" id="UP000184245">
    <property type="component" value="Unassembled WGS sequence"/>
</dbReference>
<dbReference type="PANTHER" id="PTHR43353:SF5">
    <property type="entry name" value="SUCCINATE-SEMIALDEHYDE DEHYDROGENASE, MITOCHONDRIAL"/>
    <property type="match status" value="1"/>
</dbReference>
<dbReference type="PANTHER" id="PTHR43353">
    <property type="entry name" value="SUCCINATE-SEMIALDEHYDE DEHYDROGENASE, MITOCHONDRIAL"/>
    <property type="match status" value="1"/>
</dbReference>
<dbReference type="SUPFAM" id="SSF53720">
    <property type="entry name" value="ALDH-like"/>
    <property type="match status" value="1"/>
</dbReference>
<dbReference type="FunFam" id="3.40.309.10:FF:000009">
    <property type="entry name" value="Aldehyde dehydrogenase A"/>
    <property type="match status" value="1"/>
</dbReference>
<dbReference type="EMBL" id="FQVI01000045">
    <property type="protein sequence ID" value="SHF57768.1"/>
    <property type="molecule type" value="Genomic_DNA"/>
</dbReference>
<name>A0A1M5CSR7_9CLOT</name>
<dbReference type="InterPro" id="IPR029510">
    <property type="entry name" value="Ald_DH_CS_GLU"/>
</dbReference>